<evidence type="ECO:0000313" key="5">
    <source>
        <dbReference type="EMBL" id="MCL7022674.1"/>
    </source>
</evidence>
<evidence type="ECO:0008006" key="7">
    <source>
        <dbReference type="Google" id="ProtNLM"/>
    </source>
</evidence>
<evidence type="ECO:0000256" key="4">
    <source>
        <dbReference type="SAM" id="MobiDB-lite"/>
    </source>
</evidence>
<feature type="repeat" description="PPR" evidence="3">
    <location>
        <begin position="225"/>
        <end position="259"/>
    </location>
</feature>
<dbReference type="NCBIfam" id="TIGR00756">
    <property type="entry name" value="PPR"/>
    <property type="match status" value="4"/>
</dbReference>
<feature type="compositionally biased region" description="Polar residues" evidence="4">
    <location>
        <begin position="515"/>
        <end position="541"/>
    </location>
</feature>
<comment type="caution">
    <text evidence="5">The sequence shown here is derived from an EMBL/GenBank/DDBJ whole genome shotgun (WGS) entry which is preliminary data.</text>
</comment>
<feature type="repeat" description="PPR" evidence="3">
    <location>
        <begin position="326"/>
        <end position="360"/>
    </location>
</feature>
<keyword evidence="6" id="KW-1185">Reference proteome</keyword>
<dbReference type="FunFam" id="1.25.40.10:FF:000280">
    <property type="entry name" value="Pentatricopeptide repeat-containing protein"/>
    <property type="match status" value="1"/>
</dbReference>
<feature type="region of interest" description="Disordered" evidence="4">
    <location>
        <begin position="511"/>
        <end position="541"/>
    </location>
</feature>
<dbReference type="AlphaFoldDB" id="A0AA41RM06"/>
<dbReference type="Pfam" id="PF13041">
    <property type="entry name" value="PPR_2"/>
    <property type="match status" value="3"/>
</dbReference>
<dbReference type="FunFam" id="1.25.40.10:FF:000475">
    <property type="entry name" value="Pentatricopeptide repeat-containing protein At5g40410, mitochondrial"/>
    <property type="match status" value="1"/>
</dbReference>
<dbReference type="FunFam" id="1.25.40.10:FF:000031">
    <property type="entry name" value="Pentatricopeptide repeat-containing protein mitochondrial"/>
    <property type="match status" value="1"/>
</dbReference>
<dbReference type="EMBL" id="JAJJMA010013684">
    <property type="protein sequence ID" value="MCL7022674.1"/>
    <property type="molecule type" value="Genomic_DNA"/>
</dbReference>
<name>A0AA41RM06_PAPNU</name>
<dbReference type="GO" id="GO:0003723">
    <property type="term" value="F:RNA binding"/>
    <property type="evidence" value="ECO:0007669"/>
    <property type="project" value="InterPro"/>
</dbReference>
<dbReference type="GO" id="GO:0009451">
    <property type="term" value="P:RNA modification"/>
    <property type="evidence" value="ECO:0007669"/>
    <property type="project" value="InterPro"/>
</dbReference>
<comment type="similarity">
    <text evidence="2">Belongs to the PPR family. PCMP-E subfamily.</text>
</comment>
<feature type="repeat" description="PPR" evidence="3">
    <location>
        <begin position="17"/>
        <end position="51"/>
    </location>
</feature>
<accession>A0AA41RM06</accession>
<dbReference type="Gene3D" id="1.25.40.10">
    <property type="entry name" value="Tetratricopeptide repeat domain"/>
    <property type="match status" value="3"/>
</dbReference>
<evidence type="ECO:0000256" key="1">
    <source>
        <dbReference type="ARBA" id="ARBA00022737"/>
    </source>
</evidence>
<dbReference type="InterPro" id="IPR011990">
    <property type="entry name" value="TPR-like_helical_dom_sf"/>
</dbReference>
<reference evidence="5" key="1">
    <citation type="submission" date="2022-03" db="EMBL/GenBank/DDBJ databases">
        <title>A functionally conserved STORR gene fusion in Papaver species that diverged 16.8 million years ago.</title>
        <authorList>
            <person name="Catania T."/>
        </authorList>
    </citation>
    <scope>NUCLEOTIDE SEQUENCE</scope>
    <source>
        <strain evidence="5">S-191538</strain>
    </source>
</reference>
<dbReference type="Proteomes" id="UP001177140">
    <property type="component" value="Unassembled WGS sequence"/>
</dbReference>
<dbReference type="InterPro" id="IPR046848">
    <property type="entry name" value="E_motif"/>
</dbReference>
<dbReference type="PANTHER" id="PTHR47926">
    <property type="entry name" value="PENTATRICOPEPTIDE REPEAT-CONTAINING PROTEIN"/>
    <property type="match status" value="1"/>
</dbReference>
<dbReference type="Pfam" id="PF20431">
    <property type="entry name" value="E_motif"/>
    <property type="match status" value="1"/>
</dbReference>
<dbReference type="SUPFAM" id="SSF48452">
    <property type="entry name" value="TPR-like"/>
    <property type="match status" value="1"/>
</dbReference>
<dbReference type="InterPro" id="IPR002885">
    <property type="entry name" value="PPR_rpt"/>
</dbReference>
<feature type="repeat" description="PPR" evidence="3">
    <location>
        <begin position="118"/>
        <end position="152"/>
    </location>
</feature>
<dbReference type="FunFam" id="1.25.40.10:FF:000427">
    <property type="entry name" value="Pentatricopeptide repeat-containing protein chloroplastic"/>
    <property type="match status" value="1"/>
</dbReference>
<keyword evidence="1" id="KW-0677">Repeat</keyword>
<sequence length="541" mass="60223">MFYARNLFEGIPLRDRDVFIWNTFIRGYSDKGPCKEAIVVYKKMHQNGVLPDRYTFPFVIRSCGVLSALREGKEVHCNVIKHGFDANGFVQSSLVAMYSRNGEISSSEMVFSEIVDKDVVTWTSLIAGYVQNGWFMEGLDGFRRMVGLCIQPNAVTLVSILPACAVLNLLSLGEMIHGLGIKLGVDSDVSFINTLISTYGKCSVDGNDENVNRARSLFDKMVVRDIVSWNAMIAVYEQNKLGSDAIKLFRRMLDENLDFDYITLVSVISACAQSGDFKNGEWARHLVTSKGLENSSSITNALIDMYTKSGSIDLARDVFDRLPERTVVSWTAIIYACAVNGHGNDALEMFSRMLKDKVKPNSFTFIAALTACKHSGLVEEGRKYYKSMNEDYSIVPSVEHCACMVDLLGRAGLLTEAFEFIENMPVEPDAGVWGALLSACSTYENVELAERVAEHLFKLDPHSETYYVLLSKIYAQAGTPEKAARFRKLMKDRDLRKTPGHSSVEIYLRSHKFPSGSQSHPSGESETSKVYGNPLQVVSGT</sequence>
<evidence type="ECO:0000313" key="6">
    <source>
        <dbReference type="Proteomes" id="UP001177140"/>
    </source>
</evidence>
<dbReference type="Pfam" id="PF01535">
    <property type="entry name" value="PPR"/>
    <property type="match status" value="4"/>
</dbReference>
<gene>
    <name evidence="5" type="ORF">MKW94_025541</name>
</gene>
<proteinExistence type="inferred from homology"/>
<dbReference type="PROSITE" id="PS51375">
    <property type="entry name" value="PPR"/>
    <property type="match status" value="4"/>
</dbReference>
<dbReference type="InterPro" id="IPR046960">
    <property type="entry name" value="PPR_At4g14850-like_plant"/>
</dbReference>
<evidence type="ECO:0000256" key="3">
    <source>
        <dbReference type="PROSITE-ProRule" id="PRU00708"/>
    </source>
</evidence>
<evidence type="ECO:0000256" key="2">
    <source>
        <dbReference type="ARBA" id="ARBA00061659"/>
    </source>
</evidence>
<organism evidence="5 6">
    <name type="scientific">Papaver nudicaule</name>
    <name type="common">Iceland poppy</name>
    <dbReference type="NCBI Taxonomy" id="74823"/>
    <lineage>
        <taxon>Eukaryota</taxon>
        <taxon>Viridiplantae</taxon>
        <taxon>Streptophyta</taxon>
        <taxon>Embryophyta</taxon>
        <taxon>Tracheophyta</taxon>
        <taxon>Spermatophyta</taxon>
        <taxon>Magnoliopsida</taxon>
        <taxon>Ranunculales</taxon>
        <taxon>Papaveraceae</taxon>
        <taxon>Papaveroideae</taxon>
        <taxon>Papaver</taxon>
    </lineage>
</organism>
<dbReference type="PANTHER" id="PTHR47926:SF454">
    <property type="entry name" value="REPEAT-CONTAINING PROTEIN, PUTATIVE-RELATED"/>
    <property type="match status" value="1"/>
</dbReference>
<protein>
    <recommendedName>
        <fullName evidence="7">Pentatricopeptide repeat-containing protein</fullName>
    </recommendedName>
</protein>